<dbReference type="Proteomes" id="UP000837803">
    <property type="component" value="Unassembled WGS sequence"/>
</dbReference>
<organism evidence="1 2">
    <name type="scientific">Neolewinella maritima</name>
    <dbReference type="NCBI Taxonomy" id="1383882"/>
    <lineage>
        <taxon>Bacteria</taxon>
        <taxon>Pseudomonadati</taxon>
        <taxon>Bacteroidota</taxon>
        <taxon>Saprospiria</taxon>
        <taxon>Saprospirales</taxon>
        <taxon>Lewinellaceae</taxon>
        <taxon>Neolewinella</taxon>
    </lineage>
</organism>
<gene>
    <name evidence="1" type="ORF">LEM8419_00475</name>
</gene>
<evidence type="ECO:0000313" key="2">
    <source>
        <dbReference type="Proteomes" id="UP000837803"/>
    </source>
</evidence>
<proteinExistence type="predicted"/>
<dbReference type="EMBL" id="CAKLPZ010000001">
    <property type="protein sequence ID" value="CAH0999178.1"/>
    <property type="molecule type" value="Genomic_DNA"/>
</dbReference>
<reference evidence="1" key="1">
    <citation type="submission" date="2021-12" db="EMBL/GenBank/DDBJ databases">
        <authorList>
            <person name="Rodrigo-Torres L."/>
            <person name="Arahal R. D."/>
            <person name="Lucena T."/>
        </authorList>
    </citation>
    <scope>NUCLEOTIDE SEQUENCE</scope>
    <source>
        <strain evidence="1">CECT 8419</strain>
    </source>
</reference>
<sequence>MPFADLLYLVQDFAQQSGFRQFYRDHAADYADQIERQRRLVPVHHMWEWMERESPERMDHYAIVFSPLIGGSQSTQRFQENPFDSLYSFRESIMFVNGPDEVQTTGYDTLTQEALQSGIVFTEIDHN</sequence>
<keyword evidence="2" id="KW-1185">Reference proteome</keyword>
<evidence type="ECO:0000313" key="1">
    <source>
        <dbReference type="EMBL" id="CAH0999178.1"/>
    </source>
</evidence>
<protein>
    <submittedName>
        <fullName evidence="1">Uncharacterized protein</fullName>
    </submittedName>
</protein>
<accession>A0ABM9AXC2</accession>
<comment type="caution">
    <text evidence="1">The sequence shown here is derived from an EMBL/GenBank/DDBJ whole genome shotgun (WGS) entry which is preliminary data.</text>
</comment>
<name>A0ABM9AXC2_9BACT</name>